<sequence>MTDSPLDMSNASLASPSHNLGDSQHSTDNNSSNSIFSSLPSLPSLPSIDVDPRSIQHDTSTQPSSSKNTHNRNLSTRDEMLSSPRLVYTTNDPSISSSSSTTDKGTGSNGQRLPLRQIMWGHVRTCSASVGRLIFRDNNLPLALNVVGHLLVARQLWGKSHVSVTRYTNLQHTGGSSITVTTTSRMLMADQFRSTGVLHLALAFLAALALKERRLSTERTALWVLCVAAWCQSFVQTKAYLNTPALYTLKALQEWGALNGFLTLMTTIALRNTIRRTGRLV</sequence>
<accession>A0A1X2INV9</accession>
<gene>
    <name evidence="2" type="ORF">BCR42DRAFT_410339</name>
</gene>
<organism evidence="2 3">
    <name type="scientific">Absidia repens</name>
    <dbReference type="NCBI Taxonomy" id="90262"/>
    <lineage>
        <taxon>Eukaryota</taxon>
        <taxon>Fungi</taxon>
        <taxon>Fungi incertae sedis</taxon>
        <taxon>Mucoromycota</taxon>
        <taxon>Mucoromycotina</taxon>
        <taxon>Mucoromycetes</taxon>
        <taxon>Mucorales</taxon>
        <taxon>Cunninghamellaceae</taxon>
        <taxon>Absidia</taxon>
    </lineage>
</organism>
<evidence type="ECO:0000313" key="3">
    <source>
        <dbReference type="Proteomes" id="UP000193560"/>
    </source>
</evidence>
<feature type="compositionally biased region" description="Low complexity" evidence="1">
    <location>
        <begin position="29"/>
        <end position="48"/>
    </location>
</feature>
<keyword evidence="3" id="KW-1185">Reference proteome</keyword>
<comment type="caution">
    <text evidence="2">The sequence shown here is derived from an EMBL/GenBank/DDBJ whole genome shotgun (WGS) entry which is preliminary data.</text>
</comment>
<feature type="compositionally biased region" description="Low complexity" evidence="1">
    <location>
        <begin position="89"/>
        <end position="106"/>
    </location>
</feature>
<reference evidence="2 3" key="1">
    <citation type="submission" date="2016-07" db="EMBL/GenBank/DDBJ databases">
        <title>Pervasive Adenine N6-methylation of Active Genes in Fungi.</title>
        <authorList>
            <consortium name="DOE Joint Genome Institute"/>
            <person name="Mondo S.J."/>
            <person name="Dannebaum R.O."/>
            <person name="Kuo R.C."/>
            <person name="Labutti K."/>
            <person name="Haridas S."/>
            <person name="Kuo A."/>
            <person name="Salamov A."/>
            <person name="Ahrendt S.R."/>
            <person name="Lipzen A."/>
            <person name="Sullivan W."/>
            <person name="Andreopoulos W.B."/>
            <person name="Clum A."/>
            <person name="Lindquist E."/>
            <person name="Daum C."/>
            <person name="Ramamoorthy G.K."/>
            <person name="Gryganskyi A."/>
            <person name="Culley D."/>
            <person name="Magnuson J.K."/>
            <person name="James T.Y."/>
            <person name="O'Malley M.A."/>
            <person name="Stajich J.E."/>
            <person name="Spatafora J.W."/>
            <person name="Visel A."/>
            <person name="Grigoriev I.V."/>
        </authorList>
    </citation>
    <scope>NUCLEOTIDE SEQUENCE [LARGE SCALE GENOMIC DNA]</scope>
    <source>
        <strain evidence="2 3">NRRL 1336</strain>
    </source>
</reference>
<evidence type="ECO:0000313" key="2">
    <source>
        <dbReference type="EMBL" id="ORZ19707.1"/>
    </source>
</evidence>
<dbReference type="Proteomes" id="UP000193560">
    <property type="component" value="Unassembled WGS sequence"/>
</dbReference>
<feature type="compositionally biased region" description="Polar residues" evidence="1">
    <location>
        <begin position="1"/>
        <end position="28"/>
    </location>
</feature>
<dbReference type="EMBL" id="MCGE01000007">
    <property type="protein sequence ID" value="ORZ19707.1"/>
    <property type="molecule type" value="Genomic_DNA"/>
</dbReference>
<dbReference type="OrthoDB" id="2277186at2759"/>
<protein>
    <submittedName>
        <fullName evidence="2">Uncharacterized protein</fullName>
    </submittedName>
</protein>
<proteinExistence type="predicted"/>
<feature type="region of interest" description="Disordered" evidence="1">
    <location>
        <begin position="1"/>
        <end position="112"/>
    </location>
</feature>
<name>A0A1X2INV9_9FUNG</name>
<dbReference type="AlphaFoldDB" id="A0A1X2INV9"/>
<evidence type="ECO:0000256" key="1">
    <source>
        <dbReference type="SAM" id="MobiDB-lite"/>
    </source>
</evidence>
<feature type="compositionally biased region" description="Polar residues" evidence="1">
    <location>
        <begin position="57"/>
        <end position="74"/>
    </location>
</feature>